<dbReference type="GO" id="GO:0003677">
    <property type="term" value="F:DNA binding"/>
    <property type="evidence" value="ECO:0007669"/>
    <property type="project" value="InterPro"/>
</dbReference>
<dbReference type="InterPro" id="IPR036390">
    <property type="entry name" value="WH_DNA-bd_sf"/>
</dbReference>
<keyword evidence="4" id="KW-0808">Transferase</keyword>
<dbReference type="InterPro" id="IPR005471">
    <property type="entry name" value="Tscrpt_reg_IclR_N"/>
</dbReference>
<proteinExistence type="inferred from homology"/>
<dbReference type="Pfam" id="PF00480">
    <property type="entry name" value="ROK"/>
    <property type="match status" value="1"/>
</dbReference>
<protein>
    <submittedName>
        <fullName evidence="4">Sugar kinase of the NBD/HSP70 family, may contain an N-terminal HTH domain</fullName>
    </submittedName>
</protein>
<evidence type="ECO:0000313" key="5">
    <source>
        <dbReference type="Proteomes" id="UP000250222"/>
    </source>
</evidence>
<dbReference type="InterPro" id="IPR000600">
    <property type="entry name" value="ROK"/>
</dbReference>
<dbReference type="InterPro" id="IPR036388">
    <property type="entry name" value="WH-like_DNA-bd_sf"/>
</dbReference>
<accession>A0A2Y9BZQ2</accession>
<dbReference type="PROSITE" id="PS01125">
    <property type="entry name" value="ROK"/>
    <property type="match status" value="1"/>
</dbReference>
<reference evidence="4 5" key="1">
    <citation type="submission" date="2016-10" db="EMBL/GenBank/DDBJ databases">
        <authorList>
            <person name="Cai Z."/>
        </authorList>
    </citation>
    <scope>NUCLEOTIDE SEQUENCE [LARGE SCALE GENOMIC DNA]</scope>
    <source>
        <strain evidence="4 5">CGMCC 1.10826</strain>
    </source>
</reference>
<dbReference type="InterPro" id="IPR043129">
    <property type="entry name" value="ATPase_NBD"/>
</dbReference>
<evidence type="ECO:0000313" key="4">
    <source>
        <dbReference type="EMBL" id="SSA44772.1"/>
    </source>
</evidence>
<evidence type="ECO:0000259" key="3">
    <source>
        <dbReference type="Pfam" id="PF09339"/>
    </source>
</evidence>
<dbReference type="Pfam" id="PF09339">
    <property type="entry name" value="HTH_IclR"/>
    <property type="match status" value="1"/>
</dbReference>
<feature type="domain" description="HTH iclR-type" evidence="3">
    <location>
        <begin position="37"/>
        <end position="73"/>
    </location>
</feature>
<dbReference type="AlphaFoldDB" id="A0A2Y9BZQ2"/>
<comment type="similarity">
    <text evidence="1">Belongs to the ROK (NagC/XylR) family.</text>
</comment>
<keyword evidence="4" id="KW-0418">Kinase</keyword>
<dbReference type="Gene3D" id="1.10.10.10">
    <property type="entry name" value="Winged helix-like DNA-binding domain superfamily/Winged helix DNA-binding domain"/>
    <property type="match status" value="1"/>
</dbReference>
<gene>
    <name evidence="4" type="ORF">SAMN05216184_11063</name>
</gene>
<evidence type="ECO:0000256" key="2">
    <source>
        <dbReference type="SAM" id="MobiDB-lite"/>
    </source>
</evidence>
<sequence>MSARRGCQWFNFGVNVGTVVPVTDLRDATSRAVAALRAHGPMTRAELARRTGLPKSTVSGVTAALLANGTLEETGAAAAPVRPGDPRAGRGRGRPGTLLTLDARRGEVVGVEFGASHVRARVVDAGHGQGPGAVRRLPLAYGAGDALDATLDLVRELTARPGAAPLLGVGLALALGLGTYRPPVPTRPRGMRQGWEDLDLPAALADALGVPVVADNDANCAARAELLWGAARPYEDLVLVKLHAGVGGAVVIDRQVQTGRRGGAGEFGHVPVDPRGPLCRCGGRGCLEVYAGVPAVLAALAVQHGRLPTPREVLEGAAAGDPACRRALRDAGEATGQVAAWLCNALNPQAIVLTGALAGAGELLAGPVRESVARTALPLNADVDVVIGTLGRDAGPLGAGALALASVPV</sequence>
<name>A0A2Y9BZQ2_9MICO</name>
<evidence type="ECO:0000256" key="1">
    <source>
        <dbReference type="ARBA" id="ARBA00006479"/>
    </source>
</evidence>
<dbReference type="PANTHER" id="PTHR18964">
    <property type="entry name" value="ROK (REPRESSOR, ORF, KINASE) FAMILY"/>
    <property type="match status" value="1"/>
</dbReference>
<dbReference type="EMBL" id="UETB01000010">
    <property type="protein sequence ID" value="SSA44772.1"/>
    <property type="molecule type" value="Genomic_DNA"/>
</dbReference>
<dbReference type="PANTHER" id="PTHR18964:SF149">
    <property type="entry name" value="BIFUNCTIONAL UDP-N-ACETYLGLUCOSAMINE 2-EPIMERASE_N-ACETYLMANNOSAMINE KINASE"/>
    <property type="match status" value="1"/>
</dbReference>
<dbReference type="GO" id="GO:0016301">
    <property type="term" value="F:kinase activity"/>
    <property type="evidence" value="ECO:0007669"/>
    <property type="project" value="UniProtKB-KW"/>
</dbReference>
<organism evidence="4 5">
    <name type="scientific">Georgenia satyanarayanai</name>
    <dbReference type="NCBI Taxonomy" id="860221"/>
    <lineage>
        <taxon>Bacteria</taxon>
        <taxon>Bacillati</taxon>
        <taxon>Actinomycetota</taxon>
        <taxon>Actinomycetes</taxon>
        <taxon>Micrococcales</taxon>
        <taxon>Bogoriellaceae</taxon>
        <taxon>Georgenia</taxon>
    </lineage>
</organism>
<dbReference type="GO" id="GO:0006355">
    <property type="term" value="P:regulation of DNA-templated transcription"/>
    <property type="evidence" value="ECO:0007669"/>
    <property type="project" value="InterPro"/>
</dbReference>
<dbReference type="Proteomes" id="UP000250222">
    <property type="component" value="Unassembled WGS sequence"/>
</dbReference>
<keyword evidence="5" id="KW-1185">Reference proteome</keyword>
<dbReference type="InterPro" id="IPR049874">
    <property type="entry name" value="ROK_cs"/>
</dbReference>
<dbReference type="Gene3D" id="3.30.420.40">
    <property type="match status" value="2"/>
</dbReference>
<feature type="region of interest" description="Disordered" evidence="2">
    <location>
        <begin position="75"/>
        <end position="98"/>
    </location>
</feature>
<dbReference type="SUPFAM" id="SSF53067">
    <property type="entry name" value="Actin-like ATPase domain"/>
    <property type="match status" value="1"/>
</dbReference>
<dbReference type="SUPFAM" id="SSF46785">
    <property type="entry name" value="Winged helix' DNA-binding domain"/>
    <property type="match status" value="1"/>
</dbReference>